<evidence type="ECO:0000313" key="3">
    <source>
        <dbReference type="EMBL" id="MDT0573559.1"/>
    </source>
</evidence>
<evidence type="ECO:0000256" key="1">
    <source>
        <dbReference type="SAM" id="MobiDB-lite"/>
    </source>
</evidence>
<accession>A0ABU2ZB80</accession>
<dbReference type="InterPro" id="IPR002059">
    <property type="entry name" value="CSP_DNA-bd"/>
</dbReference>
<keyword evidence="4" id="KW-1185">Reference proteome</keyword>
<dbReference type="Proteomes" id="UP001180737">
    <property type="component" value="Unassembled WGS sequence"/>
</dbReference>
<proteinExistence type="predicted"/>
<sequence length="129" mass="14100">MKPPCGFGPSLGGAISSHPVHGTVRSWDDESGWGVLTSPEVPGEVWAHFSAVSTPEPGAFASLEPGESVLFTWEQADQDDYAYRATKVRRPADAAADWDGENDDDDDEEDEEEDDVFALTDVHIEFDDE</sequence>
<dbReference type="Gene3D" id="2.40.50.140">
    <property type="entry name" value="Nucleic acid-binding proteins"/>
    <property type="match status" value="1"/>
</dbReference>
<dbReference type="PROSITE" id="PS51857">
    <property type="entry name" value="CSD_2"/>
    <property type="match status" value="1"/>
</dbReference>
<evidence type="ECO:0000313" key="4">
    <source>
        <dbReference type="Proteomes" id="UP001180737"/>
    </source>
</evidence>
<dbReference type="Pfam" id="PF00313">
    <property type="entry name" value="CSD"/>
    <property type="match status" value="1"/>
</dbReference>
<feature type="compositionally biased region" description="Acidic residues" evidence="1">
    <location>
        <begin position="96"/>
        <end position="116"/>
    </location>
</feature>
<gene>
    <name evidence="3" type="ORF">RM704_40010</name>
</gene>
<evidence type="ECO:0000259" key="2">
    <source>
        <dbReference type="PROSITE" id="PS51857"/>
    </source>
</evidence>
<protein>
    <submittedName>
        <fullName evidence="3">Cold shock domain-containing protein</fullName>
    </submittedName>
</protein>
<feature type="region of interest" description="Disordered" evidence="1">
    <location>
        <begin position="88"/>
        <end position="129"/>
    </location>
</feature>
<dbReference type="InterPro" id="IPR012340">
    <property type="entry name" value="NA-bd_OB-fold"/>
</dbReference>
<dbReference type="SUPFAM" id="SSF50249">
    <property type="entry name" value="Nucleic acid-binding proteins"/>
    <property type="match status" value="1"/>
</dbReference>
<organism evidence="3 4">
    <name type="scientific">Streptomyces gottesmaniae</name>
    <dbReference type="NCBI Taxonomy" id="3075518"/>
    <lineage>
        <taxon>Bacteria</taxon>
        <taxon>Bacillati</taxon>
        <taxon>Actinomycetota</taxon>
        <taxon>Actinomycetes</taxon>
        <taxon>Kitasatosporales</taxon>
        <taxon>Streptomycetaceae</taxon>
        <taxon>Streptomyces</taxon>
    </lineage>
</organism>
<comment type="caution">
    <text evidence="3">The sequence shown here is derived from an EMBL/GenBank/DDBJ whole genome shotgun (WGS) entry which is preliminary data.</text>
</comment>
<reference evidence="3" key="1">
    <citation type="submission" date="2024-05" db="EMBL/GenBank/DDBJ databases">
        <title>30 novel species of actinomycetes from the DSMZ collection.</title>
        <authorList>
            <person name="Nouioui I."/>
        </authorList>
    </citation>
    <scope>NUCLEOTIDE SEQUENCE</scope>
    <source>
        <strain evidence="3">DSM 3412</strain>
    </source>
</reference>
<feature type="domain" description="CSD" evidence="2">
    <location>
        <begin position="19"/>
        <end position="90"/>
    </location>
</feature>
<feature type="region of interest" description="Disordered" evidence="1">
    <location>
        <begin position="1"/>
        <end position="31"/>
    </location>
</feature>
<dbReference type="RefSeq" id="WP_311592780.1">
    <property type="nucleotide sequence ID" value="NZ_JAVRFJ010000053.1"/>
</dbReference>
<dbReference type="EMBL" id="JAVRFJ010000053">
    <property type="protein sequence ID" value="MDT0573559.1"/>
    <property type="molecule type" value="Genomic_DNA"/>
</dbReference>
<name>A0ABU2ZB80_9ACTN</name>